<accession>A0A9P7D570</accession>
<dbReference type="Proteomes" id="UP000714275">
    <property type="component" value="Unassembled WGS sequence"/>
</dbReference>
<organism evidence="1 2">
    <name type="scientific">Suillus placidus</name>
    <dbReference type="NCBI Taxonomy" id="48579"/>
    <lineage>
        <taxon>Eukaryota</taxon>
        <taxon>Fungi</taxon>
        <taxon>Dikarya</taxon>
        <taxon>Basidiomycota</taxon>
        <taxon>Agaricomycotina</taxon>
        <taxon>Agaricomycetes</taxon>
        <taxon>Agaricomycetidae</taxon>
        <taxon>Boletales</taxon>
        <taxon>Suillineae</taxon>
        <taxon>Suillaceae</taxon>
        <taxon>Suillus</taxon>
    </lineage>
</organism>
<keyword evidence="2" id="KW-1185">Reference proteome</keyword>
<protein>
    <submittedName>
        <fullName evidence="1">Uncharacterized protein</fullName>
    </submittedName>
</protein>
<name>A0A9P7D570_9AGAM</name>
<reference evidence="1" key="1">
    <citation type="journal article" date="2020" name="New Phytol.">
        <title>Comparative genomics reveals dynamic genome evolution in host specialist ectomycorrhizal fungi.</title>
        <authorList>
            <person name="Lofgren L.A."/>
            <person name="Nguyen N.H."/>
            <person name="Vilgalys R."/>
            <person name="Ruytinx J."/>
            <person name="Liao H.L."/>
            <person name="Branco S."/>
            <person name="Kuo A."/>
            <person name="LaButti K."/>
            <person name="Lipzen A."/>
            <person name="Andreopoulos W."/>
            <person name="Pangilinan J."/>
            <person name="Riley R."/>
            <person name="Hundley H."/>
            <person name="Na H."/>
            <person name="Barry K."/>
            <person name="Grigoriev I.V."/>
            <person name="Stajich J.E."/>
            <person name="Kennedy P.G."/>
        </authorList>
    </citation>
    <scope>NUCLEOTIDE SEQUENCE</scope>
    <source>
        <strain evidence="1">DOB743</strain>
    </source>
</reference>
<evidence type="ECO:0000313" key="2">
    <source>
        <dbReference type="Proteomes" id="UP000714275"/>
    </source>
</evidence>
<dbReference type="EMBL" id="JABBWD010000012">
    <property type="protein sequence ID" value="KAG1779508.1"/>
    <property type="molecule type" value="Genomic_DNA"/>
</dbReference>
<feature type="non-terminal residue" evidence="1">
    <location>
        <position position="1"/>
    </location>
</feature>
<dbReference type="AlphaFoldDB" id="A0A9P7D570"/>
<gene>
    <name evidence="1" type="ORF">EV702DRAFT_1025344</name>
</gene>
<sequence>AYNIVIEPLLSAQSFPPPVNVPLVGLDPALATAAVDATNVSDQTYRFLRSLKAATNTTHESKIDDFARFALTVIGFEGCEPTVCTRYPIPLPICGEKK</sequence>
<comment type="caution">
    <text evidence="1">The sequence shown here is derived from an EMBL/GenBank/DDBJ whole genome shotgun (WGS) entry which is preliminary data.</text>
</comment>
<dbReference type="OrthoDB" id="3253976at2759"/>
<proteinExistence type="predicted"/>
<evidence type="ECO:0000313" key="1">
    <source>
        <dbReference type="EMBL" id="KAG1779508.1"/>
    </source>
</evidence>